<dbReference type="Pfam" id="PF03168">
    <property type="entry name" value="LEA_2"/>
    <property type="match status" value="1"/>
</dbReference>
<dbReference type="EMBL" id="SMOL01000553">
    <property type="protein sequence ID" value="KAB2608701.1"/>
    <property type="molecule type" value="Genomic_DNA"/>
</dbReference>
<dbReference type="Gene3D" id="2.60.40.1820">
    <property type="match status" value="1"/>
</dbReference>
<keyword evidence="1" id="KW-0812">Transmembrane</keyword>
<evidence type="ECO:0000256" key="1">
    <source>
        <dbReference type="SAM" id="Phobius"/>
    </source>
</evidence>
<evidence type="ECO:0000313" key="4">
    <source>
        <dbReference type="Proteomes" id="UP000327157"/>
    </source>
</evidence>
<dbReference type="InterPro" id="IPR004864">
    <property type="entry name" value="LEA_2"/>
</dbReference>
<comment type="caution">
    <text evidence="3">The sequence shown here is derived from an EMBL/GenBank/DDBJ whole genome shotgun (WGS) entry which is preliminary data.</text>
</comment>
<proteinExistence type="predicted"/>
<dbReference type="InterPro" id="IPR055301">
    <property type="entry name" value="Lea14-like_2"/>
</dbReference>
<name>A0A5N5G4K8_9ROSA</name>
<dbReference type="AlphaFoldDB" id="A0A5N5G4K8"/>
<keyword evidence="1" id="KW-1133">Transmembrane helix</keyword>
<dbReference type="PANTHER" id="PTHR31852">
    <property type="entry name" value="LATE EMBRYOGENESIS ABUNDANT (LEA) HYDROXYPROLINE-RICH GLYCOPROTEIN FAMILY"/>
    <property type="match status" value="1"/>
</dbReference>
<reference evidence="4" key="2">
    <citation type="submission" date="2019-10" db="EMBL/GenBank/DDBJ databases">
        <title>A de novo genome assembly of a pear dwarfing rootstock.</title>
        <authorList>
            <person name="Wang F."/>
            <person name="Wang J."/>
            <person name="Li S."/>
            <person name="Zhang Y."/>
            <person name="Fang M."/>
            <person name="Ma L."/>
            <person name="Zhao Y."/>
            <person name="Jiang S."/>
        </authorList>
    </citation>
    <scope>NUCLEOTIDE SEQUENCE [LARGE SCALE GENOMIC DNA]</scope>
</reference>
<feature type="transmembrane region" description="Helical" evidence="1">
    <location>
        <begin position="12"/>
        <end position="33"/>
    </location>
</feature>
<accession>A0A5N5G4K8</accession>
<reference evidence="3 4" key="1">
    <citation type="submission" date="2019-09" db="EMBL/GenBank/DDBJ databases">
        <authorList>
            <person name="Ou C."/>
        </authorList>
    </citation>
    <scope>NUCLEOTIDE SEQUENCE [LARGE SCALE GENOMIC DNA]</scope>
    <source>
        <strain evidence="3">S2</strain>
        <tissue evidence="3">Leaf</tissue>
    </source>
</reference>
<gene>
    <name evidence="3" type="ORF">D8674_011869</name>
</gene>
<evidence type="ECO:0000313" key="3">
    <source>
        <dbReference type="EMBL" id="KAB2608701.1"/>
    </source>
</evidence>
<evidence type="ECO:0000259" key="2">
    <source>
        <dbReference type="Pfam" id="PF03168"/>
    </source>
</evidence>
<dbReference type="Proteomes" id="UP000327157">
    <property type="component" value="Chromosome 14"/>
</dbReference>
<dbReference type="OrthoDB" id="1894389at2759"/>
<reference evidence="3 4" key="3">
    <citation type="submission" date="2019-11" db="EMBL/GenBank/DDBJ databases">
        <title>A de novo genome assembly of a pear dwarfing rootstock.</title>
        <authorList>
            <person name="Wang F."/>
            <person name="Wang J."/>
            <person name="Li S."/>
            <person name="Zhang Y."/>
            <person name="Fang M."/>
            <person name="Ma L."/>
            <person name="Zhao Y."/>
            <person name="Jiang S."/>
        </authorList>
    </citation>
    <scope>NUCLEOTIDE SEQUENCE [LARGE SCALE GENOMIC DNA]</scope>
    <source>
        <strain evidence="3">S2</strain>
        <tissue evidence="3">Leaf</tissue>
    </source>
</reference>
<protein>
    <recommendedName>
        <fullName evidence="2">Late embryogenesis abundant protein LEA-2 subgroup domain-containing protein</fullName>
    </recommendedName>
</protein>
<keyword evidence="4" id="KW-1185">Reference proteome</keyword>
<keyword evidence="1" id="KW-0472">Membrane</keyword>
<feature type="domain" description="Late embryogenesis abundant protein LEA-2 subgroup" evidence="2">
    <location>
        <begin position="69"/>
        <end position="168"/>
    </location>
</feature>
<organism evidence="3 4">
    <name type="scientific">Pyrus ussuriensis x Pyrus communis</name>
    <dbReference type="NCBI Taxonomy" id="2448454"/>
    <lineage>
        <taxon>Eukaryota</taxon>
        <taxon>Viridiplantae</taxon>
        <taxon>Streptophyta</taxon>
        <taxon>Embryophyta</taxon>
        <taxon>Tracheophyta</taxon>
        <taxon>Spermatophyta</taxon>
        <taxon>Magnoliopsida</taxon>
        <taxon>eudicotyledons</taxon>
        <taxon>Gunneridae</taxon>
        <taxon>Pentapetalae</taxon>
        <taxon>rosids</taxon>
        <taxon>fabids</taxon>
        <taxon>Rosales</taxon>
        <taxon>Rosaceae</taxon>
        <taxon>Amygdaloideae</taxon>
        <taxon>Maleae</taxon>
        <taxon>Pyrus</taxon>
    </lineage>
</organism>
<sequence>MKGDGKNKKCLAYVAIFIVFQIIVITAFALTVMKVKGPKVRFVTITADNFSSTGSNSDPSLSLNLVTEIAVKNTNFGHFKYQNSTVTIYYSGQAIGTADIPQGKAKARSTRRTGVIISINTDKLSGSTNLGSDINSGVVPLTSEATLKGKVELMKIIKKNKSGKMSCSMCADAEVERSCVVGLGSFCWLDLCFCYLYVGMGCKALTSHLVPRQGLGWAWLEFSKQWLLQCLLPSIRLSWQHAVAEKGVQPPCSVVRSGRVGPGHGLHSLVYIQVRRAYYLLWFQNFQPCSLFSND</sequence>